<accession>A0ABT4JR39</accession>
<evidence type="ECO:0000256" key="6">
    <source>
        <dbReference type="ARBA" id="ARBA00022679"/>
    </source>
</evidence>
<comment type="caution">
    <text evidence="18">The sequence shown here is derived from an EMBL/GenBank/DDBJ whole genome shotgun (WGS) entry which is preliminary data.</text>
</comment>
<keyword evidence="7 15" id="KW-0812">Transmembrane</keyword>
<evidence type="ECO:0000256" key="15">
    <source>
        <dbReference type="SAM" id="Phobius"/>
    </source>
</evidence>
<dbReference type="CDD" id="cd12914">
    <property type="entry name" value="PDC1_DGC_like"/>
    <property type="match status" value="1"/>
</dbReference>
<dbReference type="PRINTS" id="PR00344">
    <property type="entry name" value="BCTRLSENSOR"/>
</dbReference>
<keyword evidence="4" id="KW-1003">Cell membrane</keyword>
<evidence type="ECO:0000313" key="18">
    <source>
        <dbReference type="EMBL" id="MCZ2720848.1"/>
    </source>
</evidence>
<evidence type="ECO:0000256" key="3">
    <source>
        <dbReference type="ARBA" id="ARBA00012438"/>
    </source>
</evidence>
<keyword evidence="11 15" id="KW-1133">Transmembrane helix</keyword>
<gene>
    <name evidence="18" type="ORF">O1D97_04115</name>
</gene>
<dbReference type="Gene3D" id="1.10.287.130">
    <property type="match status" value="1"/>
</dbReference>
<dbReference type="PANTHER" id="PTHR43065">
    <property type="entry name" value="SENSOR HISTIDINE KINASE"/>
    <property type="match status" value="1"/>
</dbReference>
<dbReference type="SUPFAM" id="SSF55785">
    <property type="entry name" value="PYP-like sensor domain (PAS domain)"/>
    <property type="match status" value="1"/>
</dbReference>
<dbReference type="PROSITE" id="PS50109">
    <property type="entry name" value="HIS_KIN"/>
    <property type="match status" value="1"/>
</dbReference>
<dbReference type="InterPro" id="IPR005467">
    <property type="entry name" value="His_kinase_dom"/>
</dbReference>
<dbReference type="InterPro" id="IPR000014">
    <property type="entry name" value="PAS"/>
</dbReference>
<keyword evidence="14" id="KW-0175">Coiled coil</keyword>
<dbReference type="Pfam" id="PF02518">
    <property type="entry name" value="HATPase_c"/>
    <property type="match status" value="1"/>
</dbReference>
<dbReference type="InterPro" id="IPR013656">
    <property type="entry name" value="PAS_4"/>
</dbReference>
<evidence type="ECO:0000256" key="10">
    <source>
        <dbReference type="ARBA" id="ARBA00022840"/>
    </source>
</evidence>
<protein>
    <recommendedName>
        <fullName evidence="3">histidine kinase</fullName>
        <ecNumber evidence="3">2.7.13.3</ecNumber>
    </recommendedName>
</protein>
<reference evidence="18" key="1">
    <citation type="submission" date="2022-12" db="EMBL/GenBank/DDBJ databases">
        <title>Marinomonas 15G1-11 sp. nov, isolated from marine algae.</title>
        <authorList>
            <person name="Butt M."/>
            <person name="Choi D.G."/>
            <person name="Kim J.M."/>
            <person name="Lee J.K."/>
            <person name="Baek J.H."/>
            <person name="Jeon C.O."/>
        </authorList>
    </citation>
    <scope>NUCLEOTIDE SEQUENCE</scope>
    <source>
        <strain evidence="18">15G1-11</strain>
    </source>
</reference>
<feature type="domain" description="PAS" evidence="17">
    <location>
        <begin position="351"/>
        <end position="405"/>
    </location>
</feature>
<dbReference type="InterPro" id="IPR035965">
    <property type="entry name" value="PAS-like_dom_sf"/>
</dbReference>
<dbReference type="Gene3D" id="3.30.450.20">
    <property type="entry name" value="PAS domain"/>
    <property type="match status" value="3"/>
</dbReference>
<evidence type="ECO:0000256" key="7">
    <source>
        <dbReference type="ARBA" id="ARBA00022692"/>
    </source>
</evidence>
<evidence type="ECO:0000256" key="5">
    <source>
        <dbReference type="ARBA" id="ARBA00022553"/>
    </source>
</evidence>
<dbReference type="InterPro" id="IPR029151">
    <property type="entry name" value="Sensor-like_sf"/>
</dbReference>
<sequence length="752" mass="85189">MRKLLMQQISRFLFTWLSSVTIVMLVAIIWGGGTFLKQQQLEALQGQASEQLNQLGSVLENAITKYQHMPTLLASNDRVRKALRDGLASDINQLNRELEQINRITEASNSYILDKDGNTIAASNHAQQDSFVGKNFSFRPYFKQAILGSPGRYYALGTTSNRRGYFFSYPVYEGDSIIGAAVVKIELEPFEKRFSNQGYEFLLLDPDQVVFGSSRPEWLYKTVEELSHSELERIANSKRYKDQSLTKLPILSVKTFDENSRLIDFLETIESSVKAEQFERRSFLEMRRPLRVLGFQIAILSPLAQINENIFLWRALVLGCMTIVILLTVMVFLRRRMLRERSVANEMSRHNEAYIREIIQNTQAGLVTLDHEKRIESFNPAIESLVGHSLRPFIGKELDSLYQKEVDKDAEDHFTDTTNHPELNFITTEGVLNCKGETPKAVEMTLCPIELPNQRKYLVTFHDMTERKRYEQEITQSRSALEERVRERTYELEEANRRLRKEIDEHKGTQRELIQTAKLAVLGQLSAGINHELNQPLTAIRAFSDNALTFLARSNLKAVENNLEQISQLGRHMGDIVARFKVFARKGEVHQGSVSLHHAIQAASSIMASQIKENNIQLLLPEDQGIFVKADMVFLEQVLVNLLSNAIDAVNENASVDSIVNITVCLLEEQKVLIKVKDSGSGLSVEAHRHLFEPFYTSKPQGVGLGLGLSISQRIIEAMDGRIYASAISDGGAEFCIELMTHSSLSNDTLVS</sequence>
<dbReference type="SMART" id="SM00388">
    <property type="entry name" value="HisKA"/>
    <property type="match status" value="1"/>
</dbReference>
<dbReference type="InterPro" id="IPR036890">
    <property type="entry name" value="HATPase_C_sf"/>
</dbReference>
<dbReference type="EMBL" id="JAPUBN010000011">
    <property type="protein sequence ID" value="MCZ2720848.1"/>
    <property type="molecule type" value="Genomic_DNA"/>
</dbReference>
<keyword evidence="9" id="KW-0418">Kinase</keyword>
<organism evidence="18 19">
    <name type="scientific">Marinomonas phaeophyticola</name>
    <dbReference type="NCBI Taxonomy" id="3004091"/>
    <lineage>
        <taxon>Bacteria</taxon>
        <taxon>Pseudomonadati</taxon>
        <taxon>Pseudomonadota</taxon>
        <taxon>Gammaproteobacteria</taxon>
        <taxon>Oceanospirillales</taxon>
        <taxon>Oceanospirillaceae</taxon>
        <taxon>Marinomonas</taxon>
    </lineage>
</organism>
<dbReference type="NCBIfam" id="TIGR00229">
    <property type="entry name" value="sensory_box"/>
    <property type="match status" value="1"/>
</dbReference>
<dbReference type="Gene3D" id="3.30.565.10">
    <property type="entry name" value="Histidine kinase-like ATPase, C-terminal domain"/>
    <property type="match status" value="1"/>
</dbReference>
<keyword evidence="5" id="KW-0597">Phosphoprotein</keyword>
<proteinExistence type="predicted"/>
<keyword evidence="12" id="KW-0902">Two-component regulatory system</keyword>
<evidence type="ECO:0000256" key="12">
    <source>
        <dbReference type="ARBA" id="ARBA00023012"/>
    </source>
</evidence>
<dbReference type="SMART" id="SM00387">
    <property type="entry name" value="HATPase_c"/>
    <property type="match status" value="1"/>
</dbReference>
<dbReference type="RefSeq" id="WP_269123059.1">
    <property type="nucleotide sequence ID" value="NZ_JAPUBN010000011.1"/>
</dbReference>
<dbReference type="InterPro" id="IPR036097">
    <property type="entry name" value="HisK_dim/P_sf"/>
</dbReference>
<evidence type="ECO:0000256" key="2">
    <source>
        <dbReference type="ARBA" id="ARBA00004651"/>
    </source>
</evidence>
<keyword evidence="13 15" id="KW-0472">Membrane</keyword>
<keyword evidence="8" id="KW-0547">Nucleotide-binding</keyword>
<dbReference type="SUPFAM" id="SSF103190">
    <property type="entry name" value="Sensory domain-like"/>
    <property type="match status" value="1"/>
</dbReference>
<evidence type="ECO:0000259" key="16">
    <source>
        <dbReference type="PROSITE" id="PS50109"/>
    </source>
</evidence>
<feature type="coiled-coil region" evidence="14">
    <location>
        <begin position="467"/>
        <end position="516"/>
    </location>
</feature>
<evidence type="ECO:0000256" key="13">
    <source>
        <dbReference type="ARBA" id="ARBA00023136"/>
    </source>
</evidence>
<feature type="domain" description="Histidine kinase" evidence="16">
    <location>
        <begin position="528"/>
        <end position="743"/>
    </location>
</feature>
<dbReference type="SMART" id="SM00091">
    <property type="entry name" value="PAS"/>
    <property type="match status" value="1"/>
</dbReference>
<dbReference type="InterPro" id="IPR003661">
    <property type="entry name" value="HisK_dim/P_dom"/>
</dbReference>
<evidence type="ECO:0000259" key="17">
    <source>
        <dbReference type="PROSITE" id="PS50112"/>
    </source>
</evidence>
<dbReference type="SUPFAM" id="SSF55874">
    <property type="entry name" value="ATPase domain of HSP90 chaperone/DNA topoisomerase II/histidine kinase"/>
    <property type="match status" value="1"/>
</dbReference>
<dbReference type="PANTHER" id="PTHR43065:SF46">
    <property type="entry name" value="C4-DICARBOXYLATE TRANSPORT SENSOR PROTEIN DCTB"/>
    <property type="match status" value="1"/>
</dbReference>
<dbReference type="Pfam" id="PF02743">
    <property type="entry name" value="dCache_1"/>
    <property type="match status" value="1"/>
</dbReference>
<dbReference type="InterPro" id="IPR004358">
    <property type="entry name" value="Sig_transdc_His_kin-like_C"/>
</dbReference>
<dbReference type="CDD" id="cd00082">
    <property type="entry name" value="HisKA"/>
    <property type="match status" value="1"/>
</dbReference>
<evidence type="ECO:0000256" key="14">
    <source>
        <dbReference type="SAM" id="Coils"/>
    </source>
</evidence>
<dbReference type="InterPro" id="IPR033479">
    <property type="entry name" value="dCache_1"/>
</dbReference>
<keyword evidence="19" id="KW-1185">Reference proteome</keyword>
<dbReference type="Pfam" id="PF08448">
    <property type="entry name" value="PAS_4"/>
    <property type="match status" value="1"/>
</dbReference>
<evidence type="ECO:0000256" key="8">
    <source>
        <dbReference type="ARBA" id="ARBA00022741"/>
    </source>
</evidence>
<dbReference type="GO" id="GO:0005524">
    <property type="term" value="F:ATP binding"/>
    <property type="evidence" value="ECO:0007669"/>
    <property type="project" value="UniProtKB-KW"/>
</dbReference>
<evidence type="ECO:0000256" key="1">
    <source>
        <dbReference type="ARBA" id="ARBA00000085"/>
    </source>
</evidence>
<dbReference type="InterPro" id="IPR003594">
    <property type="entry name" value="HATPase_dom"/>
</dbReference>
<keyword evidence="6" id="KW-0808">Transferase</keyword>
<dbReference type="Pfam" id="PF00512">
    <property type="entry name" value="HisKA"/>
    <property type="match status" value="1"/>
</dbReference>
<evidence type="ECO:0000256" key="9">
    <source>
        <dbReference type="ARBA" id="ARBA00022777"/>
    </source>
</evidence>
<dbReference type="EC" id="2.7.13.3" evidence="3"/>
<dbReference type="PROSITE" id="PS50112">
    <property type="entry name" value="PAS"/>
    <property type="match status" value="1"/>
</dbReference>
<dbReference type="SUPFAM" id="SSF47384">
    <property type="entry name" value="Homodimeric domain of signal transducing histidine kinase"/>
    <property type="match status" value="1"/>
</dbReference>
<dbReference type="Gene3D" id="6.10.250.3020">
    <property type="match status" value="1"/>
</dbReference>
<keyword evidence="10 18" id="KW-0067">ATP-binding</keyword>
<evidence type="ECO:0000256" key="4">
    <source>
        <dbReference type="ARBA" id="ARBA00022475"/>
    </source>
</evidence>
<feature type="transmembrane region" description="Helical" evidence="15">
    <location>
        <begin position="12"/>
        <end position="32"/>
    </location>
</feature>
<feature type="transmembrane region" description="Helical" evidence="15">
    <location>
        <begin position="311"/>
        <end position="333"/>
    </location>
</feature>
<evidence type="ECO:0000313" key="19">
    <source>
        <dbReference type="Proteomes" id="UP001149719"/>
    </source>
</evidence>
<comment type="subcellular location">
    <subcellularLocation>
        <location evidence="2">Cell membrane</location>
        <topology evidence="2">Multi-pass membrane protein</topology>
    </subcellularLocation>
</comment>
<name>A0ABT4JR39_9GAMM</name>
<dbReference type="Proteomes" id="UP001149719">
    <property type="component" value="Unassembled WGS sequence"/>
</dbReference>
<evidence type="ECO:0000256" key="11">
    <source>
        <dbReference type="ARBA" id="ARBA00022989"/>
    </source>
</evidence>
<comment type="catalytic activity">
    <reaction evidence="1">
        <text>ATP + protein L-histidine = ADP + protein N-phospho-L-histidine.</text>
        <dbReference type="EC" id="2.7.13.3"/>
    </reaction>
</comment>